<dbReference type="VEuPathDB" id="FungiDB:GWK60_M04675"/>
<comment type="caution">
    <text evidence="3">The sequence shown here is derived from an EMBL/GenBank/DDBJ whole genome shotgun (WGS) entry which is preliminary data.</text>
</comment>
<dbReference type="PROSITE" id="PS00194">
    <property type="entry name" value="THIOREDOXIN_1"/>
    <property type="match status" value="1"/>
</dbReference>
<dbReference type="VEuPathDB" id="FungiDB:CAGL0M04741g"/>
<dbReference type="VEuPathDB" id="FungiDB:B1J91_M04741g"/>
<dbReference type="PANTHER" id="PTHR45815">
    <property type="entry name" value="PROTEIN DISULFIDE-ISOMERASE A6"/>
    <property type="match status" value="1"/>
</dbReference>
<dbReference type="GO" id="GO:0034976">
    <property type="term" value="P:response to endoplasmic reticulum stress"/>
    <property type="evidence" value="ECO:0007669"/>
    <property type="project" value="TreeGrafter"/>
</dbReference>
<dbReference type="CDD" id="cd03002">
    <property type="entry name" value="PDI_a_MPD1_like"/>
    <property type="match status" value="1"/>
</dbReference>
<evidence type="ECO:0000256" key="1">
    <source>
        <dbReference type="SAM" id="SignalP"/>
    </source>
</evidence>
<protein>
    <submittedName>
        <fullName evidence="3">Protein disulfide-isomerase MPD1</fullName>
    </submittedName>
</protein>
<gene>
    <name evidence="3" type="ORF">AO440_004061</name>
</gene>
<dbReference type="OMA" id="QVASVNC"/>
<accession>A0A0W0DTJ5</accession>
<dbReference type="PhylomeDB" id="A0A0W0DTJ5"/>
<dbReference type="Pfam" id="PF00085">
    <property type="entry name" value="Thioredoxin"/>
    <property type="match status" value="1"/>
</dbReference>
<dbReference type="AlphaFoldDB" id="A0A0W0DTJ5"/>
<name>A0A0W0DTJ5_CANGB</name>
<dbReference type="PANTHER" id="PTHR45815:SF3">
    <property type="entry name" value="PROTEIN DISULFIDE-ISOMERASE A6"/>
    <property type="match status" value="1"/>
</dbReference>
<keyword evidence="1" id="KW-0732">Signal</keyword>
<feature type="signal peptide" evidence="1">
    <location>
        <begin position="1"/>
        <end position="17"/>
    </location>
</feature>
<dbReference type="SUPFAM" id="SSF52833">
    <property type="entry name" value="Thioredoxin-like"/>
    <property type="match status" value="1"/>
</dbReference>
<organism evidence="3 4">
    <name type="scientific">Candida glabrata</name>
    <name type="common">Yeast</name>
    <name type="synonym">Torulopsis glabrata</name>
    <dbReference type="NCBI Taxonomy" id="5478"/>
    <lineage>
        <taxon>Eukaryota</taxon>
        <taxon>Fungi</taxon>
        <taxon>Dikarya</taxon>
        <taxon>Ascomycota</taxon>
        <taxon>Saccharomycotina</taxon>
        <taxon>Saccharomycetes</taxon>
        <taxon>Saccharomycetales</taxon>
        <taxon>Saccharomycetaceae</taxon>
        <taxon>Nakaseomyces</taxon>
    </lineage>
</organism>
<dbReference type="GO" id="GO:0003756">
    <property type="term" value="F:protein disulfide isomerase activity"/>
    <property type="evidence" value="ECO:0007669"/>
    <property type="project" value="EnsemblFungi"/>
</dbReference>
<dbReference type="EMBL" id="LLZZ01000106">
    <property type="protein sequence ID" value="KTB08034.1"/>
    <property type="molecule type" value="Genomic_DNA"/>
</dbReference>
<dbReference type="PROSITE" id="PS51352">
    <property type="entry name" value="THIOREDOXIN_2"/>
    <property type="match status" value="1"/>
</dbReference>
<dbReference type="InterPro" id="IPR036249">
    <property type="entry name" value="Thioredoxin-like_sf"/>
</dbReference>
<sequence length="304" mass="34204">MKVYLLTLLVYIASVFAQDQSFYKDDPNIIELTPSNFDRVVHNTNYTTLVEFYAPWCGYCKQLKNTIHSLGKASDSIFQVAAVNCDKASNKQLCGEYGVEGFPTLKVFKPGKAGKTAVKKHASETYMGERKLAPLINFIKAKIKNHVKKLTSADMVSKLVNSQSSNKYAVVLFSKQSSIPVTYKSIAIDWLDRVKFYCYLNTKKTLVESLKSFESESAEIIGPLVDRIGKLSAGKDKSLLVLIDKENQKISVLEDKITKSNVAKFIIDNTSLKPKEGPYSKRDDYLAKLKLNKKKKTQVQNDEL</sequence>
<dbReference type="InterPro" id="IPR017937">
    <property type="entry name" value="Thioredoxin_CS"/>
</dbReference>
<keyword evidence="3" id="KW-0413">Isomerase</keyword>
<dbReference type="InterPro" id="IPR013766">
    <property type="entry name" value="Thioredoxin_domain"/>
</dbReference>
<reference evidence="3 4" key="1">
    <citation type="submission" date="2015-10" db="EMBL/GenBank/DDBJ databases">
        <title>Draft genomes sequences of Candida glabrata isolates 1A, 1B, 2A, 2B, 3A and 3B.</title>
        <authorList>
            <person name="Haavelsrud O.E."/>
            <person name="Gaustad P."/>
        </authorList>
    </citation>
    <scope>NUCLEOTIDE SEQUENCE [LARGE SCALE GENOMIC DNA]</scope>
    <source>
        <strain evidence="3">910700640</strain>
    </source>
</reference>
<dbReference type="PRINTS" id="PR00421">
    <property type="entry name" value="THIOREDOXIN"/>
</dbReference>
<dbReference type="VEuPathDB" id="FungiDB:GW608_M04675"/>
<dbReference type="VEuPathDB" id="FungiDB:GVI51_M04675"/>
<dbReference type="GO" id="GO:0019153">
    <property type="term" value="F:protein-disulfide reductase (glutathione) activity"/>
    <property type="evidence" value="ECO:0007669"/>
    <property type="project" value="EnsemblFungi"/>
</dbReference>
<dbReference type="Gene3D" id="3.40.30.10">
    <property type="entry name" value="Glutaredoxin"/>
    <property type="match status" value="2"/>
</dbReference>
<feature type="domain" description="Thioredoxin" evidence="2">
    <location>
        <begin position="7"/>
        <end position="144"/>
    </location>
</feature>
<proteinExistence type="predicted"/>
<evidence type="ECO:0000313" key="3">
    <source>
        <dbReference type="EMBL" id="KTB08034.1"/>
    </source>
</evidence>
<feature type="chain" id="PRO_5030019436" evidence="1">
    <location>
        <begin position="18"/>
        <end position="304"/>
    </location>
</feature>
<dbReference type="GO" id="GO:0005788">
    <property type="term" value="C:endoplasmic reticulum lumen"/>
    <property type="evidence" value="ECO:0007669"/>
    <property type="project" value="TreeGrafter"/>
</dbReference>
<dbReference type="GO" id="GO:0006457">
    <property type="term" value="P:protein folding"/>
    <property type="evidence" value="ECO:0007669"/>
    <property type="project" value="EnsemblFungi"/>
</dbReference>
<evidence type="ECO:0000259" key="2">
    <source>
        <dbReference type="PROSITE" id="PS51352"/>
    </source>
</evidence>
<dbReference type="Proteomes" id="UP000054886">
    <property type="component" value="Unassembled WGS sequence"/>
</dbReference>
<evidence type="ECO:0000313" key="4">
    <source>
        <dbReference type="Proteomes" id="UP000054886"/>
    </source>
</evidence>